<name>A0A0A9G911_ARUDO</name>
<accession>A0A0A9G911</accession>
<evidence type="ECO:0000313" key="1">
    <source>
        <dbReference type="EMBL" id="JAE17143.1"/>
    </source>
</evidence>
<reference evidence="1" key="1">
    <citation type="submission" date="2014-09" db="EMBL/GenBank/DDBJ databases">
        <authorList>
            <person name="Magalhaes I.L.F."/>
            <person name="Oliveira U."/>
            <person name="Santos F.R."/>
            <person name="Vidigal T.H.D.A."/>
            <person name="Brescovit A.D."/>
            <person name="Santos A.J."/>
        </authorList>
    </citation>
    <scope>NUCLEOTIDE SEQUENCE</scope>
    <source>
        <tissue evidence="1">Shoot tissue taken approximately 20 cm above the soil surface</tissue>
    </source>
</reference>
<organism evidence="1">
    <name type="scientific">Arundo donax</name>
    <name type="common">Giant reed</name>
    <name type="synonym">Donax arundinaceus</name>
    <dbReference type="NCBI Taxonomy" id="35708"/>
    <lineage>
        <taxon>Eukaryota</taxon>
        <taxon>Viridiplantae</taxon>
        <taxon>Streptophyta</taxon>
        <taxon>Embryophyta</taxon>
        <taxon>Tracheophyta</taxon>
        <taxon>Spermatophyta</taxon>
        <taxon>Magnoliopsida</taxon>
        <taxon>Liliopsida</taxon>
        <taxon>Poales</taxon>
        <taxon>Poaceae</taxon>
        <taxon>PACMAD clade</taxon>
        <taxon>Arundinoideae</taxon>
        <taxon>Arundineae</taxon>
        <taxon>Arundo</taxon>
    </lineage>
</organism>
<sequence>MGVRNSAGAK</sequence>
<protein>
    <submittedName>
        <fullName evidence="1">Uncharacterized protein</fullName>
    </submittedName>
</protein>
<proteinExistence type="predicted"/>
<dbReference type="EMBL" id="GBRH01180753">
    <property type="protein sequence ID" value="JAE17143.1"/>
    <property type="molecule type" value="Transcribed_RNA"/>
</dbReference>
<reference evidence="1" key="2">
    <citation type="journal article" date="2015" name="Data Brief">
        <title>Shoot transcriptome of the giant reed, Arundo donax.</title>
        <authorList>
            <person name="Barrero R.A."/>
            <person name="Guerrero F.D."/>
            <person name="Moolhuijzen P."/>
            <person name="Goolsby J.A."/>
            <person name="Tidwell J."/>
            <person name="Bellgard S.E."/>
            <person name="Bellgard M.I."/>
        </authorList>
    </citation>
    <scope>NUCLEOTIDE SEQUENCE</scope>
    <source>
        <tissue evidence="1">Shoot tissue taken approximately 20 cm above the soil surface</tissue>
    </source>
</reference>